<dbReference type="OrthoDB" id="9763484at2"/>
<dbReference type="PANTHER" id="PTHR43156:SF2">
    <property type="entry name" value="STAGE II SPORULATION PROTEIN E"/>
    <property type="match status" value="1"/>
</dbReference>
<dbReference type="eggNOG" id="COG2208">
    <property type="taxonomic scope" value="Bacteria"/>
</dbReference>
<dbReference type="InterPro" id="IPR011006">
    <property type="entry name" value="CheY-like_superfamily"/>
</dbReference>
<dbReference type="STRING" id="573413.Spirs_0290"/>
<accession>E1RAF5</accession>
<feature type="modified residue" description="4-aspartylphosphate" evidence="2">
    <location>
        <position position="65"/>
    </location>
</feature>
<dbReference type="GO" id="GO:0016791">
    <property type="term" value="F:phosphatase activity"/>
    <property type="evidence" value="ECO:0007669"/>
    <property type="project" value="TreeGrafter"/>
</dbReference>
<protein>
    <submittedName>
        <fullName evidence="4">Response regulator receiver modulated serine phosphatase</fullName>
    </submittedName>
</protein>
<dbReference type="Proteomes" id="UP000002318">
    <property type="component" value="Chromosome"/>
</dbReference>
<keyword evidence="5" id="KW-1185">Reference proteome</keyword>
<dbReference type="InterPro" id="IPR001932">
    <property type="entry name" value="PPM-type_phosphatase-like_dom"/>
</dbReference>
<dbReference type="GO" id="GO:0000160">
    <property type="term" value="P:phosphorelay signal transduction system"/>
    <property type="evidence" value="ECO:0007669"/>
    <property type="project" value="InterPro"/>
</dbReference>
<organism evidence="4 5">
    <name type="scientific">Sediminispirochaeta smaragdinae (strain DSM 11293 / JCM 15392 / SEBR 4228)</name>
    <name type="common">Spirochaeta smaragdinae</name>
    <dbReference type="NCBI Taxonomy" id="573413"/>
    <lineage>
        <taxon>Bacteria</taxon>
        <taxon>Pseudomonadati</taxon>
        <taxon>Spirochaetota</taxon>
        <taxon>Spirochaetia</taxon>
        <taxon>Spirochaetales</taxon>
        <taxon>Spirochaetaceae</taxon>
        <taxon>Sediminispirochaeta</taxon>
    </lineage>
</organism>
<keyword evidence="2" id="KW-0597">Phosphoprotein</keyword>
<evidence type="ECO:0000259" key="3">
    <source>
        <dbReference type="PROSITE" id="PS50110"/>
    </source>
</evidence>
<dbReference type="AlphaFoldDB" id="E1RAF5"/>
<reference evidence="4 5" key="1">
    <citation type="journal article" date="2010" name="Stand. Genomic Sci.">
        <title>Complete genome sequence of Spirochaeta smaragdinae type strain (SEBR 4228).</title>
        <authorList>
            <person name="Mavromatis K."/>
            <person name="Yasawong M."/>
            <person name="Chertkov O."/>
            <person name="Lapidus A."/>
            <person name="Lucas S."/>
            <person name="Nolan M."/>
            <person name="Del Rio T.G."/>
            <person name="Tice H."/>
            <person name="Cheng J.F."/>
            <person name="Pitluck S."/>
            <person name="Liolios K."/>
            <person name="Ivanova N."/>
            <person name="Tapia R."/>
            <person name="Han C."/>
            <person name="Bruce D."/>
            <person name="Goodwin L."/>
            <person name="Pati A."/>
            <person name="Chen A."/>
            <person name="Palaniappan K."/>
            <person name="Land M."/>
            <person name="Hauser L."/>
            <person name="Chang Y.J."/>
            <person name="Jeffries C.D."/>
            <person name="Detter J.C."/>
            <person name="Rohde M."/>
            <person name="Brambilla E."/>
            <person name="Spring S."/>
            <person name="Goker M."/>
            <person name="Sikorski J."/>
            <person name="Woyke T."/>
            <person name="Bristow J."/>
            <person name="Eisen J.A."/>
            <person name="Markowitz V."/>
            <person name="Hugenholtz P."/>
            <person name="Klenk H.P."/>
            <person name="Kyrpides N.C."/>
        </authorList>
    </citation>
    <scope>NUCLEOTIDE SEQUENCE [LARGE SCALE GENOMIC DNA]</scope>
    <source>
        <strain evidence="5">DSM 11293 / JCM 15392 / SEBR 4228</strain>
    </source>
</reference>
<dbReference type="InterPro" id="IPR036457">
    <property type="entry name" value="PPM-type-like_dom_sf"/>
</dbReference>
<dbReference type="PANTHER" id="PTHR43156">
    <property type="entry name" value="STAGE II SPORULATION PROTEIN E-RELATED"/>
    <property type="match status" value="1"/>
</dbReference>
<evidence type="ECO:0000256" key="2">
    <source>
        <dbReference type="PROSITE-ProRule" id="PRU00169"/>
    </source>
</evidence>
<evidence type="ECO:0000256" key="1">
    <source>
        <dbReference type="ARBA" id="ARBA00022801"/>
    </source>
</evidence>
<sequence>MSGNSKSPWKILIVDDEEEVHIVTRMVLKGLEFRDKPLELISAHTAEEAFDICERQRDIAVALVDVVLERDDAGLTFVRAVRDKLHDKLMRVILRTGQPGQAPEARVVIDYDINDYKEKVDLTSQKLITSVIAAIRSYADLLTIADLNRELEQKVADRTRALNDANLKLRSYIAKLESDHAAGGRMQQRLLPDQDRRFGDYTFSSRLFSSMSLSGDFLDYYEIDDQHIGFYIADVSGHGIGSAIVTVLLKNFMDTYLELYKEEGVDLVLRPLDLASRINSELLRENLGKYLTIFLGVLDTNSGRIDYCNCGQFPYPMRIAGGRQETLEESGTPVGLFSAPDFIEAGTVLPEGGSLLIISDGILEFMKEGSIEEKQQKLLTLFGEHEPDIGDALQKLGLAMPAALPDDITLLLVRREVPLGAR</sequence>
<dbReference type="Pfam" id="PF07228">
    <property type="entry name" value="SpoIIE"/>
    <property type="match status" value="1"/>
</dbReference>
<dbReference type="EMBL" id="CP002116">
    <property type="protein sequence ID" value="ADK79446.1"/>
    <property type="molecule type" value="Genomic_DNA"/>
</dbReference>
<dbReference type="InterPro" id="IPR001789">
    <property type="entry name" value="Sig_transdc_resp-reg_receiver"/>
</dbReference>
<dbReference type="SUPFAM" id="SSF81606">
    <property type="entry name" value="PP2C-like"/>
    <property type="match status" value="1"/>
</dbReference>
<evidence type="ECO:0000313" key="5">
    <source>
        <dbReference type="Proteomes" id="UP000002318"/>
    </source>
</evidence>
<dbReference type="SMART" id="SM00331">
    <property type="entry name" value="PP2C_SIG"/>
    <property type="match status" value="1"/>
</dbReference>
<dbReference type="Gene3D" id="3.40.50.2300">
    <property type="match status" value="1"/>
</dbReference>
<dbReference type="eggNOG" id="COG0784">
    <property type="taxonomic scope" value="Bacteria"/>
</dbReference>
<dbReference type="HOGENOM" id="CLU_000445_43_7_12"/>
<evidence type="ECO:0000313" key="4">
    <source>
        <dbReference type="EMBL" id="ADK79446.1"/>
    </source>
</evidence>
<name>E1RAF5_SEDSS</name>
<dbReference type="RefSeq" id="WP_013252910.1">
    <property type="nucleotide sequence ID" value="NC_014364.1"/>
</dbReference>
<dbReference type="InterPro" id="IPR052016">
    <property type="entry name" value="Bact_Sigma-Reg"/>
</dbReference>
<dbReference type="PROSITE" id="PS50110">
    <property type="entry name" value="RESPONSE_REGULATORY"/>
    <property type="match status" value="1"/>
</dbReference>
<dbReference type="KEGG" id="ssm:Spirs_0290"/>
<keyword evidence="1" id="KW-0378">Hydrolase</keyword>
<gene>
    <name evidence="4" type="ordered locus">Spirs_0290</name>
</gene>
<dbReference type="Gene3D" id="3.60.40.10">
    <property type="entry name" value="PPM-type phosphatase domain"/>
    <property type="match status" value="1"/>
</dbReference>
<feature type="domain" description="Response regulatory" evidence="3">
    <location>
        <begin position="10"/>
        <end position="134"/>
    </location>
</feature>
<proteinExistence type="predicted"/>
<dbReference type="SUPFAM" id="SSF52172">
    <property type="entry name" value="CheY-like"/>
    <property type="match status" value="1"/>
</dbReference>